<dbReference type="GO" id="GO:0005524">
    <property type="term" value="F:ATP binding"/>
    <property type="evidence" value="ECO:0007669"/>
    <property type="project" value="UniProtKB-KW"/>
</dbReference>
<dbReference type="PANTHER" id="PTHR41299:SF1">
    <property type="entry name" value="THIAMINE PYROPHOSPHOKINASE"/>
    <property type="match status" value="1"/>
</dbReference>
<sequence length="204" mass="23576">MKTKFLIVACQNNLNFDYYKDYFIIGVERGCLDLIDKNITIDLALADFDHVIAEELELIKSKAKETIVLNPEKDFLDGKEAINIAYQRGAQEILFIAKPTKRVDMNLSLIEICTKDKVTILNDDSIMFLISKGEFEIDFNRYQDYTYISLFPVHQTVIDIKGLKYEVENLSLLPHSTRAFSNCFDNQKNGFIKTDKPIILIFNK</sequence>
<organism evidence="7 8">
    <name type="scientific">Spiroplasma culicicola AES-1</name>
    <dbReference type="NCBI Taxonomy" id="1276246"/>
    <lineage>
        <taxon>Bacteria</taxon>
        <taxon>Bacillati</taxon>
        <taxon>Mycoplasmatota</taxon>
        <taxon>Mollicutes</taxon>
        <taxon>Entomoplasmatales</taxon>
        <taxon>Spiroplasmataceae</taxon>
        <taxon>Spiroplasma</taxon>
    </lineage>
</organism>
<dbReference type="PATRIC" id="fig|1276246.3.peg.846"/>
<dbReference type="GO" id="GO:0009229">
    <property type="term" value="P:thiamine diphosphate biosynthetic process"/>
    <property type="evidence" value="ECO:0007669"/>
    <property type="project" value="InterPro"/>
</dbReference>
<evidence type="ECO:0000313" key="8">
    <source>
        <dbReference type="Proteomes" id="UP000019267"/>
    </source>
</evidence>
<dbReference type="GO" id="GO:0004788">
    <property type="term" value="F:thiamine diphosphokinase activity"/>
    <property type="evidence" value="ECO:0007669"/>
    <property type="project" value="UniProtKB-UniRule"/>
</dbReference>
<keyword evidence="8" id="KW-1185">Reference proteome</keyword>
<dbReference type="KEGG" id="scq:SCULI_v1c08510"/>
<dbReference type="Proteomes" id="UP000019267">
    <property type="component" value="Chromosome"/>
</dbReference>
<accession>W6A8B6</accession>
<dbReference type="InterPro" id="IPR053149">
    <property type="entry name" value="TPK"/>
</dbReference>
<evidence type="ECO:0000256" key="2">
    <source>
        <dbReference type="ARBA" id="ARBA00022741"/>
    </source>
</evidence>
<dbReference type="SMART" id="SM00983">
    <property type="entry name" value="TPK_B1_binding"/>
    <property type="match status" value="1"/>
</dbReference>
<dbReference type="eggNOG" id="COG1564">
    <property type="taxonomic scope" value="Bacteria"/>
</dbReference>
<dbReference type="Pfam" id="PF04265">
    <property type="entry name" value="TPK_B1_binding"/>
    <property type="match status" value="1"/>
</dbReference>
<reference evidence="7 8" key="1">
    <citation type="journal article" date="2014" name="Genome Biol. Evol.">
        <title>Molecular evolution of the substrate utilization strategies and putative virulence factors in mosquito-associated Spiroplasma species.</title>
        <authorList>
            <person name="Chang T.H."/>
            <person name="Lo W.S."/>
            <person name="Ku C."/>
            <person name="Chen L.L."/>
            <person name="Kuo C.H."/>
        </authorList>
    </citation>
    <scope>NUCLEOTIDE SEQUENCE [LARGE SCALE GENOMIC DNA]</scope>
    <source>
        <strain evidence="7">AES-1</strain>
    </source>
</reference>
<dbReference type="GO" id="GO:0016301">
    <property type="term" value="F:kinase activity"/>
    <property type="evidence" value="ECO:0007669"/>
    <property type="project" value="UniProtKB-KW"/>
</dbReference>
<keyword evidence="2" id="KW-0547">Nucleotide-binding</keyword>
<dbReference type="STRING" id="1276246.SCULI_v1c08510"/>
<evidence type="ECO:0000256" key="1">
    <source>
        <dbReference type="ARBA" id="ARBA00022679"/>
    </source>
</evidence>
<evidence type="ECO:0000256" key="3">
    <source>
        <dbReference type="ARBA" id="ARBA00022777"/>
    </source>
</evidence>
<feature type="domain" description="Thiamin pyrophosphokinase thiamin-binding" evidence="6">
    <location>
        <begin position="133"/>
        <end position="198"/>
    </location>
</feature>
<dbReference type="InterPro" id="IPR036759">
    <property type="entry name" value="TPK_catalytic_sf"/>
</dbReference>
<evidence type="ECO:0000259" key="6">
    <source>
        <dbReference type="SMART" id="SM00983"/>
    </source>
</evidence>
<evidence type="ECO:0000313" key="7">
    <source>
        <dbReference type="EMBL" id="AHI53191.1"/>
    </source>
</evidence>
<dbReference type="EMBL" id="CP006681">
    <property type="protein sequence ID" value="AHI53191.1"/>
    <property type="molecule type" value="Genomic_DNA"/>
</dbReference>
<dbReference type="AlphaFoldDB" id="W6A8B6"/>
<dbReference type="PANTHER" id="PTHR41299">
    <property type="entry name" value="THIAMINE PYROPHOSPHOKINASE"/>
    <property type="match status" value="1"/>
</dbReference>
<keyword evidence="3 7" id="KW-0418">Kinase</keyword>
<keyword evidence="4" id="KW-0067">ATP-binding</keyword>
<dbReference type="GO" id="GO:0006772">
    <property type="term" value="P:thiamine metabolic process"/>
    <property type="evidence" value="ECO:0007669"/>
    <property type="project" value="UniProtKB-UniRule"/>
</dbReference>
<evidence type="ECO:0000256" key="5">
    <source>
        <dbReference type="NCBIfam" id="TIGR01378"/>
    </source>
</evidence>
<gene>
    <name evidence="7" type="primary">thiN</name>
    <name evidence="7" type="ORF">SCULI_v1c08510</name>
</gene>
<protein>
    <recommendedName>
        <fullName evidence="5">Thiamine diphosphokinase</fullName>
        <ecNumber evidence="5">2.7.6.2</ecNumber>
    </recommendedName>
</protein>
<dbReference type="CDD" id="cd07995">
    <property type="entry name" value="TPK"/>
    <property type="match status" value="1"/>
</dbReference>
<name>W6A8B6_9MOLU</name>
<dbReference type="SUPFAM" id="SSF63862">
    <property type="entry name" value="Thiamin pyrophosphokinase, substrate-binding domain"/>
    <property type="match status" value="1"/>
</dbReference>
<evidence type="ECO:0000256" key="4">
    <source>
        <dbReference type="ARBA" id="ARBA00022840"/>
    </source>
</evidence>
<dbReference type="InterPro" id="IPR007373">
    <property type="entry name" value="Thiamin_PyroPKinase_B1-bd"/>
</dbReference>
<dbReference type="RefSeq" id="WP_053230339.1">
    <property type="nucleotide sequence ID" value="NZ_CP006681.1"/>
</dbReference>
<keyword evidence="1" id="KW-0808">Transferase</keyword>
<proteinExistence type="predicted"/>
<dbReference type="InterPro" id="IPR006282">
    <property type="entry name" value="Thi_PPkinase"/>
</dbReference>
<dbReference type="InterPro" id="IPR007371">
    <property type="entry name" value="TPK_catalytic"/>
</dbReference>
<dbReference type="SUPFAM" id="SSF63999">
    <property type="entry name" value="Thiamin pyrophosphokinase, catalytic domain"/>
    <property type="match status" value="1"/>
</dbReference>
<dbReference type="Pfam" id="PF04263">
    <property type="entry name" value="TPK_catalytic"/>
    <property type="match status" value="1"/>
</dbReference>
<dbReference type="OrthoDB" id="9804377at2"/>
<dbReference type="NCBIfam" id="TIGR01378">
    <property type="entry name" value="thi_PPkinase"/>
    <property type="match status" value="1"/>
</dbReference>
<dbReference type="GO" id="GO:0030975">
    <property type="term" value="F:thiamine binding"/>
    <property type="evidence" value="ECO:0007669"/>
    <property type="project" value="InterPro"/>
</dbReference>
<dbReference type="InterPro" id="IPR036371">
    <property type="entry name" value="TPK_B1-bd_sf"/>
</dbReference>
<dbReference type="HOGENOM" id="CLU_044237_1_0_14"/>
<dbReference type="EC" id="2.7.6.2" evidence="5"/>
<dbReference type="Gene3D" id="3.40.50.10240">
    <property type="entry name" value="Thiamin pyrophosphokinase, catalytic domain"/>
    <property type="match status" value="1"/>
</dbReference>